<protein>
    <recommendedName>
        <fullName evidence="2">Universal stress protein</fullName>
    </recommendedName>
</protein>
<reference evidence="4 5" key="1">
    <citation type="submission" date="2016-09" db="EMBL/GenBank/DDBJ databases">
        <title>Desulfuribacillus arsenicus sp. nov., an obligately anaerobic, dissimilatory arsenic- and antimonate-reducing bacterium isolated from anoxic sediments.</title>
        <authorList>
            <person name="Abin C.A."/>
            <person name="Hollibaugh J.T."/>
        </authorList>
    </citation>
    <scope>NUCLEOTIDE SEQUENCE [LARGE SCALE GENOMIC DNA]</scope>
    <source>
        <strain evidence="4 5">MLFW-2</strain>
    </source>
</reference>
<dbReference type="Gene3D" id="3.40.50.620">
    <property type="entry name" value="HUPs"/>
    <property type="match status" value="1"/>
</dbReference>
<evidence type="ECO:0000256" key="2">
    <source>
        <dbReference type="PIRNR" id="PIRNR006276"/>
    </source>
</evidence>
<dbReference type="Proteomes" id="UP000095255">
    <property type="component" value="Unassembled WGS sequence"/>
</dbReference>
<evidence type="ECO:0000313" key="4">
    <source>
        <dbReference type="EMBL" id="OEH85376.1"/>
    </source>
</evidence>
<dbReference type="InterPro" id="IPR006015">
    <property type="entry name" value="Universal_stress_UspA"/>
</dbReference>
<dbReference type="CDD" id="cd00293">
    <property type="entry name" value="USP-like"/>
    <property type="match status" value="1"/>
</dbReference>
<dbReference type="SUPFAM" id="SSF52402">
    <property type="entry name" value="Adenine nucleotide alpha hydrolases-like"/>
    <property type="match status" value="1"/>
</dbReference>
<comment type="caution">
    <text evidence="4">The sequence shown here is derived from an EMBL/GenBank/DDBJ whole genome shotgun (WGS) entry which is preliminary data.</text>
</comment>
<comment type="subcellular location">
    <subcellularLocation>
        <location evidence="2">Cytoplasm</location>
    </subcellularLocation>
</comment>
<dbReference type="PIRSF" id="PIRSF006276">
    <property type="entry name" value="UspA"/>
    <property type="match status" value="1"/>
</dbReference>
<dbReference type="RefSeq" id="WP_069702202.1">
    <property type="nucleotide sequence ID" value="NZ_MJAT01000022.1"/>
</dbReference>
<dbReference type="PANTHER" id="PTHR46268:SF6">
    <property type="entry name" value="UNIVERSAL STRESS PROTEIN UP12"/>
    <property type="match status" value="1"/>
</dbReference>
<proteinExistence type="inferred from homology"/>
<sequence length="142" mass="15584">MPYQNILLCVDSSEESNKAFNRALKVTNENGAKLTLAHVVDIPIYSDYKPYDAEILNVARTSAERLLEEFKAKAVESGITNVQVILESGSAKREIIKTIMPKVDPDLVIVGATGTNALERVLVGSVSEYIIRHSPSDVLVVR</sequence>
<keyword evidence="2" id="KW-0963">Cytoplasm</keyword>
<organism evidence="4 5">
    <name type="scientific">Desulfuribacillus stibiiarsenatis</name>
    <dbReference type="NCBI Taxonomy" id="1390249"/>
    <lineage>
        <taxon>Bacteria</taxon>
        <taxon>Bacillati</taxon>
        <taxon>Bacillota</taxon>
        <taxon>Desulfuribacillia</taxon>
        <taxon>Desulfuribacillales</taxon>
        <taxon>Desulfuribacillaceae</taxon>
        <taxon>Desulfuribacillus</taxon>
    </lineage>
</organism>
<evidence type="ECO:0000256" key="1">
    <source>
        <dbReference type="ARBA" id="ARBA00008791"/>
    </source>
</evidence>
<dbReference type="InterPro" id="IPR014729">
    <property type="entry name" value="Rossmann-like_a/b/a_fold"/>
</dbReference>
<dbReference type="GO" id="GO:0005737">
    <property type="term" value="C:cytoplasm"/>
    <property type="evidence" value="ECO:0007669"/>
    <property type="project" value="UniProtKB-SubCell"/>
</dbReference>
<dbReference type="PANTHER" id="PTHR46268">
    <property type="entry name" value="STRESS RESPONSE PROTEIN NHAX"/>
    <property type="match status" value="1"/>
</dbReference>
<name>A0A1E5L5I7_9FIRM</name>
<comment type="similarity">
    <text evidence="1 2">Belongs to the universal stress protein A family.</text>
</comment>
<feature type="domain" description="UspA" evidence="3">
    <location>
        <begin position="3"/>
        <end position="142"/>
    </location>
</feature>
<dbReference type="STRING" id="1390249.BHU72_04615"/>
<accession>A0A1E5L5I7</accession>
<evidence type="ECO:0000313" key="5">
    <source>
        <dbReference type="Proteomes" id="UP000095255"/>
    </source>
</evidence>
<evidence type="ECO:0000259" key="3">
    <source>
        <dbReference type="Pfam" id="PF00582"/>
    </source>
</evidence>
<keyword evidence="5" id="KW-1185">Reference proteome</keyword>
<dbReference type="PRINTS" id="PR01438">
    <property type="entry name" value="UNVRSLSTRESS"/>
</dbReference>
<dbReference type="EMBL" id="MJAT01000022">
    <property type="protein sequence ID" value="OEH85376.1"/>
    <property type="molecule type" value="Genomic_DNA"/>
</dbReference>
<dbReference type="Pfam" id="PF00582">
    <property type="entry name" value="Usp"/>
    <property type="match status" value="1"/>
</dbReference>
<dbReference type="InterPro" id="IPR006016">
    <property type="entry name" value="UspA"/>
</dbReference>
<dbReference type="AlphaFoldDB" id="A0A1E5L5I7"/>
<gene>
    <name evidence="4" type="ORF">BHU72_04615</name>
</gene>
<dbReference type="OrthoDB" id="9789668at2"/>